<gene>
    <name evidence="2" type="ORF">TW81_01520</name>
</gene>
<feature type="signal peptide" evidence="1">
    <location>
        <begin position="1"/>
        <end position="21"/>
    </location>
</feature>
<organism evidence="2 3">
    <name type="scientific">Vibrio galatheae</name>
    <dbReference type="NCBI Taxonomy" id="579748"/>
    <lineage>
        <taxon>Bacteria</taxon>
        <taxon>Pseudomonadati</taxon>
        <taxon>Pseudomonadota</taxon>
        <taxon>Gammaproteobacteria</taxon>
        <taxon>Vibrionales</taxon>
        <taxon>Vibrionaceae</taxon>
        <taxon>Vibrio</taxon>
    </lineage>
</organism>
<evidence type="ECO:0000313" key="3">
    <source>
        <dbReference type="Proteomes" id="UP000033673"/>
    </source>
</evidence>
<evidence type="ECO:0000313" key="2">
    <source>
        <dbReference type="EMBL" id="KJY85028.1"/>
    </source>
</evidence>
<keyword evidence="3" id="KW-1185">Reference proteome</keyword>
<reference evidence="2 3" key="1">
    <citation type="journal article" date="2015" name="BMC Genomics">
        <title>Genome mining reveals unlocked bioactive potential of marine Gram-negative bacteria.</title>
        <authorList>
            <person name="Machado H."/>
            <person name="Sonnenschein E.C."/>
            <person name="Melchiorsen J."/>
            <person name="Gram L."/>
        </authorList>
    </citation>
    <scope>NUCLEOTIDE SEQUENCE [LARGE SCALE GENOMIC DNA]</scope>
    <source>
        <strain evidence="2 3">S2757</strain>
    </source>
</reference>
<dbReference type="EMBL" id="JXXV01000005">
    <property type="protein sequence ID" value="KJY85028.1"/>
    <property type="molecule type" value="Genomic_DNA"/>
</dbReference>
<name>A0A0F4NQC3_9VIBR</name>
<proteinExistence type="predicted"/>
<comment type="caution">
    <text evidence="2">The sequence shown here is derived from an EMBL/GenBank/DDBJ whole genome shotgun (WGS) entry which is preliminary data.</text>
</comment>
<keyword evidence="1" id="KW-0732">Signal</keyword>
<protein>
    <submittedName>
        <fullName evidence="2">Uncharacterized protein</fullName>
    </submittedName>
</protein>
<accession>A0A0F4NQC3</accession>
<evidence type="ECO:0000256" key="1">
    <source>
        <dbReference type="SAM" id="SignalP"/>
    </source>
</evidence>
<dbReference type="STRING" id="579748.TW81_01520"/>
<dbReference type="PATRIC" id="fig|579748.3.peg.314"/>
<dbReference type="OrthoDB" id="9856402at2"/>
<dbReference type="Proteomes" id="UP000033673">
    <property type="component" value="Unassembled WGS sequence"/>
</dbReference>
<dbReference type="RefSeq" id="WP_045953960.1">
    <property type="nucleotide sequence ID" value="NZ_JXXV01000005.1"/>
</dbReference>
<feature type="chain" id="PRO_5002473500" evidence="1">
    <location>
        <begin position="22"/>
        <end position="244"/>
    </location>
</feature>
<sequence>MKGLGIFLGLLTTLFSTVVLAGFDDTYEKYVNDQYVFSEKTGIKYSISLKEQRGAAVCTVALNDGYGAFSFLLLPGKETDFDVIYEDYEGDSDYEYELEIACDRYYDSDRLSEAKIEFWKEAQAEVRARLGENGGYHSARNLEEEWSENISFEENHKLSVNEQGAGYIVRMSNAAEKLYICGIDTDNTSDTLYLVLMPDNMQTFHIMADKKGNFGFSTTGCSVFSLDLGYTIKEVKQRLIDNSI</sequence>
<dbReference type="AlphaFoldDB" id="A0A0F4NQC3"/>